<gene>
    <name evidence="1" type="ORF">GNT65_15245</name>
</gene>
<sequence>MSAKLLKIFTAASLSIVMMTGCSSQPHEIASEQLSDQFNKQYQSLTVMAAQTDPTSRKMVENLLAEDLSQHQVNATPSFVNLPDTASITDEAALSAYADNQASEALLIISLTDEGYNFGYDDYLEHRGWVYMLGGKPGVGTQLGSLISWAGSGQHKLHVQVYDKQAKQTVWQADIDAKDSGSEVQNIQALTRFVIDEMQARAIIQ</sequence>
<comment type="caution">
    <text evidence="1">The sequence shown here is derived from an EMBL/GenBank/DDBJ whole genome shotgun (WGS) entry which is preliminary data.</text>
</comment>
<evidence type="ECO:0000313" key="1">
    <source>
        <dbReference type="EMBL" id="MXR70018.1"/>
    </source>
</evidence>
<name>A0A6L7I3U4_9GAMM</name>
<dbReference type="AlphaFoldDB" id="A0A6L7I3U4"/>
<dbReference type="Proteomes" id="UP000474778">
    <property type="component" value="Unassembled WGS sequence"/>
</dbReference>
<accession>A0A6L7I3U4</accession>
<reference evidence="1 2" key="1">
    <citation type="submission" date="2019-12" db="EMBL/GenBank/DDBJ databases">
        <title>Shewanella insulae sp. nov., isolated from a tidal flat.</title>
        <authorList>
            <person name="Yoon J.-H."/>
        </authorList>
    </citation>
    <scope>NUCLEOTIDE SEQUENCE [LARGE SCALE GENOMIC DNA]</scope>
    <source>
        <strain evidence="1 2">JBTF-M18</strain>
    </source>
</reference>
<proteinExistence type="predicted"/>
<organism evidence="1 2">
    <name type="scientific">Shewanella insulae</name>
    <dbReference type="NCBI Taxonomy" id="2681496"/>
    <lineage>
        <taxon>Bacteria</taxon>
        <taxon>Pseudomonadati</taxon>
        <taxon>Pseudomonadota</taxon>
        <taxon>Gammaproteobacteria</taxon>
        <taxon>Alteromonadales</taxon>
        <taxon>Shewanellaceae</taxon>
        <taxon>Shewanella</taxon>
    </lineage>
</organism>
<dbReference type="EMBL" id="WRPA01000014">
    <property type="protein sequence ID" value="MXR70018.1"/>
    <property type="molecule type" value="Genomic_DNA"/>
</dbReference>
<keyword evidence="2" id="KW-1185">Reference proteome</keyword>
<dbReference type="RefSeq" id="WP_160797699.1">
    <property type="nucleotide sequence ID" value="NZ_WRPA01000014.1"/>
</dbReference>
<dbReference type="PROSITE" id="PS51257">
    <property type="entry name" value="PROKAR_LIPOPROTEIN"/>
    <property type="match status" value="1"/>
</dbReference>
<evidence type="ECO:0008006" key="3">
    <source>
        <dbReference type="Google" id="ProtNLM"/>
    </source>
</evidence>
<protein>
    <recommendedName>
        <fullName evidence="3">DUF4136 domain-containing protein</fullName>
    </recommendedName>
</protein>
<evidence type="ECO:0000313" key="2">
    <source>
        <dbReference type="Proteomes" id="UP000474778"/>
    </source>
</evidence>